<organism evidence="3 4">
    <name type="scientific">Eleutherodactylus coqui</name>
    <name type="common">Puerto Rican coqui</name>
    <dbReference type="NCBI Taxonomy" id="57060"/>
    <lineage>
        <taxon>Eukaryota</taxon>
        <taxon>Metazoa</taxon>
        <taxon>Chordata</taxon>
        <taxon>Craniata</taxon>
        <taxon>Vertebrata</taxon>
        <taxon>Euteleostomi</taxon>
        <taxon>Amphibia</taxon>
        <taxon>Batrachia</taxon>
        <taxon>Anura</taxon>
        <taxon>Neobatrachia</taxon>
        <taxon>Hyloidea</taxon>
        <taxon>Eleutherodactylidae</taxon>
        <taxon>Eleutherodactylinae</taxon>
        <taxon>Eleutherodactylus</taxon>
        <taxon>Eleutherodactylus</taxon>
    </lineage>
</organism>
<dbReference type="InterPro" id="IPR029058">
    <property type="entry name" value="AB_hydrolase_fold"/>
</dbReference>
<dbReference type="Pfam" id="PF00135">
    <property type="entry name" value="COesterase"/>
    <property type="match status" value="1"/>
</dbReference>
<protein>
    <recommendedName>
        <fullName evidence="2">Carboxylesterase type B domain-containing protein</fullName>
    </recommendedName>
</protein>
<dbReference type="Proteomes" id="UP000770717">
    <property type="component" value="Unassembled WGS sequence"/>
</dbReference>
<dbReference type="AlphaFoldDB" id="A0A8J6BDZ5"/>
<dbReference type="InterPro" id="IPR050309">
    <property type="entry name" value="Type-B_Carboxylest/Lipase"/>
</dbReference>
<proteinExistence type="inferred from homology"/>
<accession>A0A8J6BDZ5</accession>
<reference evidence="3" key="1">
    <citation type="thesis" date="2020" institute="ProQuest LLC" country="789 East Eisenhower Parkway, Ann Arbor, MI, USA">
        <title>Comparative Genomics and Chromosome Evolution.</title>
        <authorList>
            <person name="Mudd A.B."/>
        </authorList>
    </citation>
    <scope>NUCLEOTIDE SEQUENCE</scope>
    <source>
        <strain evidence="3">HN-11 Male</strain>
        <tissue evidence="3">Kidney and liver</tissue>
    </source>
</reference>
<evidence type="ECO:0000313" key="3">
    <source>
        <dbReference type="EMBL" id="KAG9461810.1"/>
    </source>
</evidence>
<comment type="similarity">
    <text evidence="1">Belongs to the type-B carboxylesterase/lipase family.</text>
</comment>
<evidence type="ECO:0000313" key="4">
    <source>
        <dbReference type="Proteomes" id="UP000770717"/>
    </source>
</evidence>
<dbReference type="PROSITE" id="PS00941">
    <property type="entry name" value="CARBOXYLESTERASE_B_2"/>
    <property type="match status" value="1"/>
</dbReference>
<feature type="non-terminal residue" evidence="3">
    <location>
        <position position="141"/>
    </location>
</feature>
<evidence type="ECO:0000256" key="1">
    <source>
        <dbReference type="ARBA" id="ARBA00005964"/>
    </source>
</evidence>
<dbReference type="Gene3D" id="3.40.50.1820">
    <property type="entry name" value="alpha/beta hydrolase"/>
    <property type="match status" value="1"/>
</dbReference>
<evidence type="ECO:0000259" key="2">
    <source>
        <dbReference type="Pfam" id="PF00135"/>
    </source>
</evidence>
<dbReference type="EMBL" id="WNTK01016301">
    <property type="protein sequence ID" value="KAG9461810.1"/>
    <property type="molecule type" value="Genomic_DNA"/>
</dbReference>
<gene>
    <name evidence="3" type="ORF">GDO78_015676</name>
</gene>
<dbReference type="PANTHER" id="PTHR11559">
    <property type="entry name" value="CARBOXYLESTERASE"/>
    <property type="match status" value="1"/>
</dbReference>
<feature type="domain" description="Carboxylesterase type B" evidence="2">
    <location>
        <begin position="5"/>
        <end position="136"/>
    </location>
</feature>
<dbReference type="InterPro" id="IPR019819">
    <property type="entry name" value="Carboxylesterase_B_CS"/>
</dbReference>
<name>A0A8J6BDZ5_ELECQ</name>
<dbReference type="InterPro" id="IPR002018">
    <property type="entry name" value="CarbesteraseB"/>
</dbReference>
<dbReference type="OrthoDB" id="3200163at2759"/>
<sequence length="141" mass="15663">KETSRTINAFYGIPFAKPPVGPLRFADPKPPEPWSSVRDASEYPPMCLQEDLMSAMFEGYFQSSFELPPSSEDCLYLNVFTPADRDPKSKLPVMTFIHGGGLIIGSASMFDGSALSALENVVAVSIQYRLGVLGFYRYIYF</sequence>
<dbReference type="SUPFAM" id="SSF53474">
    <property type="entry name" value="alpha/beta-Hydrolases"/>
    <property type="match status" value="1"/>
</dbReference>
<comment type="caution">
    <text evidence="3">The sequence shown here is derived from an EMBL/GenBank/DDBJ whole genome shotgun (WGS) entry which is preliminary data.</text>
</comment>
<keyword evidence="4" id="KW-1185">Reference proteome</keyword>